<evidence type="ECO:0000256" key="10">
    <source>
        <dbReference type="SAM" id="Phobius"/>
    </source>
</evidence>
<keyword evidence="6" id="KW-0067">ATP-binding</keyword>
<dbReference type="RefSeq" id="WP_183328921.1">
    <property type="nucleotide sequence ID" value="NZ_JACHHK010000006.1"/>
</dbReference>
<feature type="domain" description="ABC transporter" evidence="11">
    <location>
        <begin position="2"/>
        <end position="240"/>
    </location>
</feature>
<evidence type="ECO:0000256" key="8">
    <source>
        <dbReference type="ARBA" id="ARBA00023136"/>
    </source>
</evidence>
<organism evidence="12 13">
    <name type="scientific">Catenisphaera adipataccumulans</name>
    <dbReference type="NCBI Taxonomy" id="700500"/>
    <lineage>
        <taxon>Bacteria</taxon>
        <taxon>Bacillati</taxon>
        <taxon>Bacillota</taxon>
        <taxon>Erysipelotrichia</taxon>
        <taxon>Erysipelotrichales</taxon>
        <taxon>Erysipelotrichaceae</taxon>
        <taxon>Catenisphaera</taxon>
    </lineage>
</organism>
<dbReference type="GO" id="GO:0098796">
    <property type="term" value="C:membrane protein complex"/>
    <property type="evidence" value="ECO:0007669"/>
    <property type="project" value="UniProtKB-ARBA"/>
</dbReference>
<dbReference type="Pfam" id="PF00005">
    <property type="entry name" value="ABC_tran"/>
    <property type="match status" value="1"/>
</dbReference>
<dbReference type="AlphaFoldDB" id="A0A7W8FVH7"/>
<dbReference type="GO" id="GO:0005524">
    <property type="term" value="F:ATP binding"/>
    <property type="evidence" value="ECO:0007669"/>
    <property type="project" value="UniProtKB-KW"/>
</dbReference>
<evidence type="ECO:0000256" key="5">
    <source>
        <dbReference type="ARBA" id="ARBA00022741"/>
    </source>
</evidence>
<feature type="transmembrane region" description="Helical" evidence="10">
    <location>
        <begin position="263"/>
        <end position="282"/>
    </location>
</feature>
<comment type="caution">
    <text evidence="12">The sequence shown here is derived from an EMBL/GenBank/DDBJ whole genome shotgun (WGS) entry which is preliminary data.</text>
</comment>
<dbReference type="Proteomes" id="UP000539953">
    <property type="component" value="Unassembled WGS sequence"/>
</dbReference>
<dbReference type="PROSITE" id="PS00211">
    <property type="entry name" value="ABC_TRANSPORTER_1"/>
    <property type="match status" value="1"/>
</dbReference>
<dbReference type="SMART" id="SM00382">
    <property type="entry name" value="AAA"/>
    <property type="match status" value="1"/>
</dbReference>
<keyword evidence="3" id="KW-1003">Cell membrane</keyword>
<keyword evidence="7 10" id="KW-1133">Transmembrane helix</keyword>
<evidence type="ECO:0000256" key="3">
    <source>
        <dbReference type="ARBA" id="ARBA00022475"/>
    </source>
</evidence>
<dbReference type="InterPro" id="IPR003838">
    <property type="entry name" value="ABC3_permease_C"/>
</dbReference>
<evidence type="ECO:0000259" key="11">
    <source>
        <dbReference type="PROSITE" id="PS50893"/>
    </source>
</evidence>
<dbReference type="FunFam" id="3.40.50.300:FF:000032">
    <property type="entry name" value="Export ABC transporter ATP-binding protein"/>
    <property type="match status" value="1"/>
</dbReference>
<gene>
    <name evidence="12" type="ORF">HNQ47_001659</name>
</gene>
<keyword evidence="2" id="KW-0813">Transport</keyword>
<evidence type="ECO:0000313" key="13">
    <source>
        <dbReference type="Proteomes" id="UP000539953"/>
    </source>
</evidence>
<dbReference type="PROSITE" id="PS50893">
    <property type="entry name" value="ABC_TRANSPORTER_2"/>
    <property type="match status" value="1"/>
</dbReference>
<keyword evidence="5" id="KW-0547">Nucleotide-binding</keyword>
<keyword evidence="8 10" id="KW-0472">Membrane</keyword>
<feature type="transmembrane region" description="Helical" evidence="10">
    <location>
        <begin position="819"/>
        <end position="841"/>
    </location>
</feature>
<dbReference type="PANTHER" id="PTHR42798">
    <property type="entry name" value="LIPOPROTEIN-RELEASING SYSTEM ATP-BINDING PROTEIN LOLD"/>
    <property type="match status" value="1"/>
</dbReference>
<comment type="similarity">
    <text evidence="9">Belongs to the ABC transporter superfamily. Macrolide exporter (TC 3.A.1.122) family.</text>
</comment>
<dbReference type="InterPro" id="IPR017871">
    <property type="entry name" value="ABC_transporter-like_CS"/>
</dbReference>
<dbReference type="InterPro" id="IPR017911">
    <property type="entry name" value="MacB-like_ATP-bd"/>
</dbReference>
<dbReference type="CDD" id="cd03255">
    <property type="entry name" value="ABC_MJ0796_LolCDE_FtsE"/>
    <property type="match status" value="1"/>
</dbReference>
<evidence type="ECO:0000256" key="2">
    <source>
        <dbReference type="ARBA" id="ARBA00022448"/>
    </source>
</evidence>
<dbReference type="SUPFAM" id="SSF52540">
    <property type="entry name" value="P-loop containing nucleoside triphosphate hydrolases"/>
    <property type="match status" value="1"/>
</dbReference>
<evidence type="ECO:0000313" key="12">
    <source>
        <dbReference type="EMBL" id="MBB5183624.1"/>
    </source>
</evidence>
<dbReference type="EMBL" id="JACHHK010000006">
    <property type="protein sequence ID" value="MBB5183624.1"/>
    <property type="molecule type" value="Genomic_DNA"/>
</dbReference>
<name>A0A7W8FVH7_9FIRM</name>
<evidence type="ECO:0000256" key="7">
    <source>
        <dbReference type="ARBA" id="ARBA00022989"/>
    </source>
</evidence>
<dbReference type="Gene3D" id="3.40.50.300">
    <property type="entry name" value="P-loop containing nucleotide triphosphate hydrolases"/>
    <property type="match status" value="1"/>
</dbReference>
<evidence type="ECO:0000256" key="9">
    <source>
        <dbReference type="ARBA" id="ARBA00038388"/>
    </source>
</evidence>
<feature type="transmembrane region" description="Helical" evidence="10">
    <location>
        <begin position="729"/>
        <end position="754"/>
    </location>
</feature>
<sequence>MLTCEHIVKDYHSGEEVVHALKDVSLTFRSHEFVSILGPSGCGKTTFLNIIGGLDHYTSGDLKINGCSTKDYKDHDWDTYRNHQVGFVFQTYNLIMHQSVLSNVELALTLTGVGKQERRRRAVEVLKKVGLEDKIDKKPTQLSGGQMQRVAIARALINDPDILLADEPTGALDSVTSVQIMEILKEISKKTLVIMVTHNPELAEKYSTRIIQLRDGVVQSDSDPVKAKDQPAAPSHLKRPSMSFKTALSLSLNNLMTKKGRTFLTSFAGSIGIIGIALIISLSNGVQLYINRVENDTMAGYPIEVDETTTDMTDMMSTMNNMNKKSTKKKDGKVYTRAFVEDILNSVSSSKKNNLKEFKSYLESDKGKKFRKNTKAIEYDYDLQMYVYNEQTDSGLVQVSPNGLLEKLGLSDMLKASGQLNQSTVNGQSVWMMLPENKNLRNEEYELIDGHWATGKNEVVIAVDSNNEISDYALYSLGLLDQDQLVQNYQAFVNGSTEDLKATKTKSYTYDELKNVKFKLVMNSDLYQNRNGVWIDCSDDEDYMKGVVSNAEEVRVVGIIRQRSTTANQQFYGGVYYTSKMRDEVIQKSENSAIVQQQKADPNTNVFTGRPFSDSGKLSMSDLSDEQKATLASMSESELMDYMNSYNENASATYESNLQKMGVVDLDSPSKISMYVDGFDQKEVVGDLINDYNKEQKKNGHEENVITYNDFIGTILKSVTHMISLVSDVLIGFVSVSLVVSSIMIGIITYISVLERTKEIGILRAIGASKKDISRVFNAETTIIGLTSGVMGIVIAVLLDLPISHIIENMSGIADIAKLPVQSALILILISLVLTVIAGLIPARIASKKDPVEALRSE</sequence>
<dbReference type="GO" id="GO:0022857">
    <property type="term" value="F:transmembrane transporter activity"/>
    <property type="evidence" value="ECO:0007669"/>
    <property type="project" value="UniProtKB-ARBA"/>
</dbReference>
<reference evidence="12 13" key="1">
    <citation type="submission" date="2020-08" db="EMBL/GenBank/DDBJ databases">
        <title>Genomic Encyclopedia of Type Strains, Phase IV (KMG-IV): sequencing the most valuable type-strain genomes for metagenomic binning, comparative biology and taxonomic classification.</title>
        <authorList>
            <person name="Goeker M."/>
        </authorList>
    </citation>
    <scope>NUCLEOTIDE SEQUENCE [LARGE SCALE GENOMIC DNA]</scope>
    <source>
        <strain evidence="12 13">DSM 25799</strain>
    </source>
</reference>
<dbReference type="InterPro" id="IPR003439">
    <property type="entry name" value="ABC_transporter-like_ATP-bd"/>
</dbReference>
<protein>
    <submittedName>
        <fullName evidence="12">Putative ABC transport system permease protein</fullName>
    </submittedName>
</protein>
<keyword evidence="4 10" id="KW-0812">Transmembrane</keyword>
<dbReference type="Pfam" id="PF02687">
    <property type="entry name" value="FtsX"/>
    <property type="match status" value="1"/>
</dbReference>
<dbReference type="InterPro" id="IPR027417">
    <property type="entry name" value="P-loop_NTPase"/>
</dbReference>
<accession>A0A7W8FVH7</accession>
<feature type="transmembrane region" description="Helical" evidence="10">
    <location>
        <begin position="775"/>
        <end position="799"/>
    </location>
</feature>
<dbReference type="GO" id="GO:0016887">
    <property type="term" value="F:ATP hydrolysis activity"/>
    <property type="evidence" value="ECO:0007669"/>
    <property type="project" value="InterPro"/>
</dbReference>
<evidence type="ECO:0000256" key="1">
    <source>
        <dbReference type="ARBA" id="ARBA00004429"/>
    </source>
</evidence>
<dbReference type="InterPro" id="IPR003593">
    <property type="entry name" value="AAA+_ATPase"/>
</dbReference>
<dbReference type="PANTHER" id="PTHR42798:SF6">
    <property type="entry name" value="CELL DIVISION ATP-BINDING PROTEIN FTSE"/>
    <property type="match status" value="1"/>
</dbReference>
<evidence type="ECO:0000256" key="4">
    <source>
        <dbReference type="ARBA" id="ARBA00022692"/>
    </source>
</evidence>
<evidence type="ECO:0000256" key="6">
    <source>
        <dbReference type="ARBA" id="ARBA00022840"/>
    </source>
</evidence>
<proteinExistence type="inferred from homology"/>
<dbReference type="GO" id="GO:0005886">
    <property type="term" value="C:plasma membrane"/>
    <property type="evidence" value="ECO:0007669"/>
    <property type="project" value="UniProtKB-SubCell"/>
</dbReference>
<keyword evidence="13" id="KW-1185">Reference proteome</keyword>
<comment type="subcellular location">
    <subcellularLocation>
        <location evidence="1">Cell inner membrane</location>
        <topology evidence="1">Multi-pass membrane protein</topology>
    </subcellularLocation>
</comment>